<reference evidence="1 2" key="1">
    <citation type="journal article" date="2017" name="Environ. Microbiol.">
        <title>Decay of the glycolytic pathway and adaptation to intranuclear parasitism within Enterocytozoonidae microsporidia.</title>
        <authorList>
            <person name="Wiredu Boakye D."/>
            <person name="Jaroenlak P."/>
            <person name="Prachumwat A."/>
            <person name="Williams T.A."/>
            <person name="Bateman K.S."/>
            <person name="Itsathitphaisarn O."/>
            <person name="Sritunyalucksana K."/>
            <person name="Paszkiewicz K.H."/>
            <person name="Moore K.A."/>
            <person name="Stentiford G.D."/>
            <person name="Williams B.A."/>
        </authorList>
    </citation>
    <scope>NUCLEOTIDE SEQUENCE [LARGE SCALE GENOMIC DNA]</scope>
    <source>
        <strain evidence="2">canceri</strain>
    </source>
</reference>
<organism evidence="1 2">
    <name type="scientific">Hepatospora eriocheir</name>
    <dbReference type="NCBI Taxonomy" id="1081669"/>
    <lineage>
        <taxon>Eukaryota</taxon>
        <taxon>Fungi</taxon>
        <taxon>Fungi incertae sedis</taxon>
        <taxon>Microsporidia</taxon>
        <taxon>Hepatosporidae</taxon>
        <taxon>Hepatospora</taxon>
    </lineage>
</organism>
<accession>A0A1X0QKX5</accession>
<evidence type="ECO:0000313" key="2">
    <source>
        <dbReference type="Proteomes" id="UP000192501"/>
    </source>
</evidence>
<sequence>MFLFRSSKPTVKLIGNNKTTSRFLEKIKTYSQDINSLITNLSNTKLFNSIDYEDNCVYLEEKRSSIKINHDRETSLNLNLFNLFRTNEIVNLDFEINSNLKQIDLSKIDTLLSKDNLNTLKKIIKDSFYNIKITKPIITSDDIIYLNGSSNKFNRQINNDCYQIVQNEIGIHSLFNINKYLGIGSELINNKYNYYMRVFYDLLGINFNTTIKYISDDVINVIDESIKDESMENNKNTLKKCDKLNDVLNNMLVRLEVNKLFNIDLSMFFFNMKVSLGQIFLNTSSITDMFFINNVKGYLRDGITPKVNNVKLGGTSYVTLNNKAGIRILNHELFGFADFGINTRQSMISNFKRLFDNNSVCIGKSVGIGVLLNNSLSFSYAIPLTSTFNFTNFNLEIK</sequence>
<dbReference type="EMBL" id="LTAI01000022">
    <property type="protein sequence ID" value="ORE00420.1"/>
    <property type="molecule type" value="Genomic_DNA"/>
</dbReference>
<name>A0A1X0QKX5_9MICR</name>
<dbReference type="Proteomes" id="UP000192501">
    <property type="component" value="Unassembled WGS sequence"/>
</dbReference>
<gene>
    <name evidence="1" type="ORF">A0H76_973</name>
</gene>
<proteinExistence type="predicted"/>
<evidence type="ECO:0008006" key="3">
    <source>
        <dbReference type="Google" id="ProtNLM"/>
    </source>
</evidence>
<dbReference type="AlphaFoldDB" id="A0A1X0QKX5"/>
<protein>
    <recommendedName>
        <fullName evidence="3">Bacterial surface antigen (D15) domain-containing protein</fullName>
    </recommendedName>
</protein>
<evidence type="ECO:0000313" key="1">
    <source>
        <dbReference type="EMBL" id="ORE00420.1"/>
    </source>
</evidence>
<comment type="caution">
    <text evidence="1">The sequence shown here is derived from an EMBL/GenBank/DDBJ whole genome shotgun (WGS) entry which is preliminary data.</text>
</comment>
<dbReference type="VEuPathDB" id="MicrosporidiaDB:A0H76_973"/>
<dbReference type="VEuPathDB" id="MicrosporidiaDB:HERIO_1034"/>
<dbReference type="Gene3D" id="2.40.160.50">
    <property type="entry name" value="membrane protein fhac: a member of the omp85/tpsb transporter family"/>
    <property type="match status" value="1"/>
</dbReference>